<feature type="transmembrane region" description="Helical" evidence="1">
    <location>
        <begin position="124"/>
        <end position="142"/>
    </location>
</feature>
<gene>
    <name evidence="2" type="ORF">HF526_02045</name>
</gene>
<proteinExistence type="predicted"/>
<comment type="caution">
    <text evidence="2">The sequence shown here is derived from an EMBL/GenBank/DDBJ whole genome shotgun (WGS) entry which is preliminary data.</text>
</comment>
<feature type="transmembrane region" description="Helical" evidence="1">
    <location>
        <begin position="12"/>
        <end position="32"/>
    </location>
</feature>
<reference evidence="2 3" key="1">
    <citation type="submission" date="2020-04" db="EMBL/GenBank/DDBJ databases">
        <authorList>
            <person name="Klaysubun C."/>
            <person name="Duangmal K."/>
            <person name="Lipun K."/>
        </authorList>
    </citation>
    <scope>NUCLEOTIDE SEQUENCE [LARGE SCALE GENOMIC DNA]</scope>
    <source>
        <strain evidence="2 3">K10HN5</strain>
    </source>
</reference>
<accession>A0ABX1S3G2</accession>
<evidence type="ECO:0000313" key="2">
    <source>
        <dbReference type="EMBL" id="NMH96114.1"/>
    </source>
</evidence>
<organism evidence="2 3">
    <name type="scientific">Pseudonocardia acidicola</name>
    <dbReference type="NCBI Taxonomy" id="2724939"/>
    <lineage>
        <taxon>Bacteria</taxon>
        <taxon>Bacillati</taxon>
        <taxon>Actinomycetota</taxon>
        <taxon>Actinomycetes</taxon>
        <taxon>Pseudonocardiales</taxon>
        <taxon>Pseudonocardiaceae</taxon>
        <taxon>Pseudonocardia</taxon>
    </lineage>
</organism>
<keyword evidence="1" id="KW-1133">Transmembrane helix</keyword>
<protein>
    <submittedName>
        <fullName evidence="2">Uncharacterized protein</fullName>
    </submittedName>
</protein>
<sequence>MTRPFRVTGDAPLAFLEIAVGALWWIVGASALASGPGTVVLAAGLGVTGALWAVMRRRHGSGAPLGPGRRSRVLRLAVVAVGLLVAAAVVLSALNWGELTVPVACVIVGAHLFPLSSVVDERSWIVVGAVLMVLGAGGALLALDSAGQAGPQGLVGLVAAVVLWAAGAYRLGLLEELRSRAGR</sequence>
<evidence type="ECO:0000313" key="3">
    <source>
        <dbReference type="Proteomes" id="UP000820669"/>
    </source>
</evidence>
<feature type="transmembrane region" description="Helical" evidence="1">
    <location>
        <begin position="100"/>
        <end position="119"/>
    </location>
</feature>
<feature type="transmembrane region" description="Helical" evidence="1">
    <location>
        <begin position="154"/>
        <end position="173"/>
    </location>
</feature>
<evidence type="ECO:0000256" key="1">
    <source>
        <dbReference type="SAM" id="Phobius"/>
    </source>
</evidence>
<keyword evidence="1" id="KW-0472">Membrane</keyword>
<name>A0ABX1S3G2_9PSEU</name>
<keyword evidence="3" id="KW-1185">Reference proteome</keyword>
<feature type="transmembrane region" description="Helical" evidence="1">
    <location>
        <begin position="76"/>
        <end position="94"/>
    </location>
</feature>
<feature type="transmembrane region" description="Helical" evidence="1">
    <location>
        <begin position="38"/>
        <end position="55"/>
    </location>
</feature>
<dbReference type="RefSeq" id="WP_169379464.1">
    <property type="nucleotide sequence ID" value="NZ_JAAXLA010000002.1"/>
</dbReference>
<dbReference type="EMBL" id="JAAXLA010000002">
    <property type="protein sequence ID" value="NMH96114.1"/>
    <property type="molecule type" value="Genomic_DNA"/>
</dbReference>
<dbReference type="Proteomes" id="UP000820669">
    <property type="component" value="Unassembled WGS sequence"/>
</dbReference>
<keyword evidence="1" id="KW-0812">Transmembrane</keyword>